<gene>
    <name evidence="3" type="ORF">ODALV1_LOCUS24171</name>
</gene>
<feature type="transmembrane region" description="Helical" evidence="2">
    <location>
        <begin position="290"/>
        <end position="310"/>
    </location>
</feature>
<keyword evidence="2" id="KW-0812">Transmembrane</keyword>
<dbReference type="PANTHER" id="PTHR22911">
    <property type="entry name" value="ACYL-MALONYL CONDENSING ENZYME-RELATED"/>
    <property type="match status" value="1"/>
</dbReference>
<feature type="transmembrane region" description="Helical" evidence="2">
    <location>
        <begin position="349"/>
        <end position="371"/>
    </location>
</feature>
<evidence type="ECO:0000313" key="3">
    <source>
        <dbReference type="EMBL" id="CAL8131420.1"/>
    </source>
</evidence>
<feature type="transmembrane region" description="Helical" evidence="2">
    <location>
        <begin position="105"/>
        <end position="125"/>
    </location>
</feature>
<dbReference type="SUPFAM" id="SSF103481">
    <property type="entry name" value="Multidrug resistance efflux transporter EmrE"/>
    <property type="match status" value="1"/>
</dbReference>
<evidence type="ECO:0000256" key="2">
    <source>
        <dbReference type="SAM" id="Phobius"/>
    </source>
</evidence>
<evidence type="ECO:0000313" key="4">
    <source>
        <dbReference type="Proteomes" id="UP001642540"/>
    </source>
</evidence>
<feature type="transmembrane region" description="Helical" evidence="2">
    <location>
        <begin position="262"/>
        <end position="284"/>
    </location>
</feature>
<proteinExistence type="predicted"/>
<keyword evidence="2" id="KW-0472">Membrane</keyword>
<feature type="region of interest" description="Disordered" evidence="1">
    <location>
        <begin position="29"/>
        <end position="55"/>
    </location>
</feature>
<dbReference type="InterPro" id="IPR037185">
    <property type="entry name" value="EmrE-like"/>
</dbReference>
<feature type="transmembrane region" description="Helical" evidence="2">
    <location>
        <begin position="177"/>
        <end position="198"/>
    </location>
</feature>
<feature type="transmembrane region" description="Helical" evidence="2">
    <location>
        <begin position="205"/>
        <end position="224"/>
    </location>
</feature>
<keyword evidence="2" id="KW-1133">Transmembrane helix</keyword>
<feature type="transmembrane region" description="Helical" evidence="2">
    <location>
        <begin position="322"/>
        <end position="343"/>
    </location>
</feature>
<organism evidence="3 4">
    <name type="scientific">Orchesella dallaii</name>
    <dbReference type="NCBI Taxonomy" id="48710"/>
    <lineage>
        <taxon>Eukaryota</taxon>
        <taxon>Metazoa</taxon>
        <taxon>Ecdysozoa</taxon>
        <taxon>Arthropoda</taxon>
        <taxon>Hexapoda</taxon>
        <taxon>Collembola</taxon>
        <taxon>Entomobryomorpha</taxon>
        <taxon>Entomobryoidea</taxon>
        <taxon>Orchesellidae</taxon>
        <taxon>Orchesellinae</taxon>
        <taxon>Orchesella</taxon>
    </lineage>
</organism>
<comment type="caution">
    <text evidence="3">The sequence shown here is derived from an EMBL/GenBank/DDBJ whole genome shotgun (WGS) entry which is preliminary data.</text>
</comment>
<keyword evidence="4" id="KW-1185">Reference proteome</keyword>
<dbReference type="Proteomes" id="UP001642540">
    <property type="component" value="Unassembled WGS sequence"/>
</dbReference>
<feature type="transmembrane region" description="Helical" evidence="2">
    <location>
        <begin position="230"/>
        <end position="250"/>
    </location>
</feature>
<reference evidence="3 4" key="1">
    <citation type="submission" date="2024-08" db="EMBL/GenBank/DDBJ databases">
        <authorList>
            <person name="Cucini C."/>
            <person name="Frati F."/>
        </authorList>
    </citation>
    <scope>NUCLEOTIDE SEQUENCE [LARGE SCALE GENOMIC DNA]</scope>
</reference>
<feature type="transmembrane region" description="Helical" evidence="2">
    <location>
        <begin position="137"/>
        <end position="157"/>
    </location>
</feature>
<protein>
    <submittedName>
        <fullName evidence="3">Uncharacterized protein</fullName>
    </submittedName>
</protein>
<name>A0ABP1RN81_9HEXA</name>
<dbReference type="EMBL" id="CAXLJM020000088">
    <property type="protein sequence ID" value="CAL8131420.1"/>
    <property type="molecule type" value="Genomic_DNA"/>
</dbReference>
<evidence type="ECO:0000256" key="1">
    <source>
        <dbReference type="SAM" id="MobiDB-lite"/>
    </source>
</evidence>
<feature type="compositionally biased region" description="Basic and acidic residues" evidence="1">
    <location>
        <begin position="35"/>
        <end position="55"/>
    </location>
</feature>
<accession>A0ABP1RN81</accession>
<sequence length="379" mass="42229">MREIESVYIKALAQTTSINEVELQRGFNSPASLVDRSESRSEEQEAKKGESGDNEKKVSIITIVKVKSETNTVGSSLNHGHPPSHAAILEHDGKTRPSRFQRFKGLLAIFIATAILALNPQILYYERERYGSKYSNSDFLMWMYAIYSVQNLIPAMFATYMDPGAMYKPFVSNPKLIIAYLLRGMCGSVVLLLIWGGVGYFKRTAPVAVIMAMCPLFVYINAFFVLGEQIGWITVLNALIAFAGVIVMNFDGGIQLDRDTWLGTLMSLLAMYLLSWVTVLVRILKEVHPLVVNLAFGCFGILVQGSISYFTGTFRTFEDGIALLLCFSIATCATLGNFGYNIALKNEQAGVVALVRTTEVIFSFVYQFIFFDIPPKKEK</sequence>